<reference evidence="4" key="1">
    <citation type="submission" date="2022-02" db="EMBL/GenBank/DDBJ databases">
        <title>Coral-associated bacteria.</title>
        <authorList>
            <person name="Tang K."/>
            <person name="Wang X."/>
        </authorList>
    </citation>
    <scope>NUCLEOTIDE SEQUENCE</scope>
    <source>
        <strain evidence="4">SCSIO 43006</strain>
    </source>
</reference>
<dbReference type="Pfam" id="PF13649">
    <property type="entry name" value="Methyltransf_25"/>
    <property type="match status" value="1"/>
</dbReference>
<accession>A0ABY4VEB5</accession>
<dbReference type="PANTHER" id="PTHR43861">
    <property type="entry name" value="TRANS-ACONITATE 2-METHYLTRANSFERASE-RELATED"/>
    <property type="match status" value="1"/>
</dbReference>
<evidence type="ECO:0000256" key="1">
    <source>
        <dbReference type="ARBA" id="ARBA00022603"/>
    </source>
</evidence>
<dbReference type="InterPro" id="IPR041698">
    <property type="entry name" value="Methyltransf_25"/>
</dbReference>
<gene>
    <name evidence="4" type="ORF">MJO52_04880</name>
</gene>
<keyword evidence="2" id="KW-0808">Transferase</keyword>
<keyword evidence="5" id="KW-1185">Reference proteome</keyword>
<dbReference type="SUPFAM" id="SSF53335">
    <property type="entry name" value="S-adenosyl-L-methionine-dependent methyltransferases"/>
    <property type="match status" value="1"/>
</dbReference>
<evidence type="ECO:0000313" key="4">
    <source>
        <dbReference type="EMBL" id="USD22467.1"/>
    </source>
</evidence>
<proteinExistence type="predicted"/>
<dbReference type="Proteomes" id="UP001055658">
    <property type="component" value="Chromosome"/>
</dbReference>
<evidence type="ECO:0000256" key="2">
    <source>
        <dbReference type="ARBA" id="ARBA00022679"/>
    </source>
</evidence>
<dbReference type="Gene3D" id="3.40.50.150">
    <property type="entry name" value="Vaccinia Virus protein VP39"/>
    <property type="match status" value="1"/>
</dbReference>
<evidence type="ECO:0000313" key="5">
    <source>
        <dbReference type="Proteomes" id="UP001055658"/>
    </source>
</evidence>
<dbReference type="GO" id="GO:0008168">
    <property type="term" value="F:methyltransferase activity"/>
    <property type="evidence" value="ECO:0007669"/>
    <property type="project" value="UniProtKB-KW"/>
</dbReference>
<feature type="domain" description="Methyltransferase" evidence="3">
    <location>
        <begin position="43"/>
        <end position="135"/>
    </location>
</feature>
<name>A0ABY4VEB5_9GAMM</name>
<evidence type="ECO:0000259" key="3">
    <source>
        <dbReference type="Pfam" id="PF13649"/>
    </source>
</evidence>
<dbReference type="RefSeq" id="WP_252084825.1">
    <property type="nucleotide sequence ID" value="NZ_CP092418.1"/>
</dbReference>
<sequence>MAIDKPVRHDKWQAQEYIKASSMQWRHAMEAIQRCNYQGASTILDVGCGDGRITRYLAEHLKSGKIVGVDLTEDMIRHARKAHSGVPNLSFEQMSADEIQFDKQFDIIFSFSCLHWVADQKKVWNGFYKHLREDGKIVVGFQVDHENFWDTVYEFQNNNQWQSHFENFLDPYNHYSLNEMRTYIEEAGFYLPRIDEIHHVENFGTQDTLTAFFLSWVPQFRHLQNSQRQEFAQQVMDAYYKKIHPVMHKHAGVRIKRFIIEAVK</sequence>
<dbReference type="PANTHER" id="PTHR43861:SF1">
    <property type="entry name" value="TRANS-ACONITATE 2-METHYLTRANSFERASE"/>
    <property type="match status" value="1"/>
</dbReference>
<organism evidence="4 5">
    <name type="scientific">Microbulbifer variabilis</name>
    <dbReference type="NCBI Taxonomy" id="266805"/>
    <lineage>
        <taxon>Bacteria</taxon>
        <taxon>Pseudomonadati</taxon>
        <taxon>Pseudomonadota</taxon>
        <taxon>Gammaproteobacteria</taxon>
        <taxon>Cellvibrionales</taxon>
        <taxon>Microbulbiferaceae</taxon>
        <taxon>Microbulbifer</taxon>
    </lineage>
</organism>
<dbReference type="InterPro" id="IPR029063">
    <property type="entry name" value="SAM-dependent_MTases_sf"/>
</dbReference>
<dbReference type="GO" id="GO:0032259">
    <property type="term" value="P:methylation"/>
    <property type="evidence" value="ECO:0007669"/>
    <property type="project" value="UniProtKB-KW"/>
</dbReference>
<protein>
    <submittedName>
        <fullName evidence="4">Class I SAM-dependent methyltransferase</fullName>
    </submittedName>
</protein>
<dbReference type="EMBL" id="CP092418">
    <property type="protein sequence ID" value="USD22467.1"/>
    <property type="molecule type" value="Genomic_DNA"/>
</dbReference>
<dbReference type="CDD" id="cd02440">
    <property type="entry name" value="AdoMet_MTases"/>
    <property type="match status" value="1"/>
</dbReference>
<keyword evidence="1 4" id="KW-0489">Methyltransferase</keyword>